<comment type="caution">
    <text evidence="1">The sequence shown here is derived from an EMBL/GenBank/DDBJ whole genome shotgun (WGS) entry which is preliminary data.</text>
</comment>
<reference evidence="1 2" key="1">
    <citation type="journal article" date="2020" name="Antonie Van Leeuwenhoek">
        <title>Stenotrophomonas cyclobalanopsidis sp. nov., isolated from the leaf spot disease of Cyclobalanopsis patelliformis.</title>
        <authorList>
            <person name="Bian D.R."/>
            <person name="Xue H."/>
            <person name="Piao C.G."/>
            <person name="Li Y."/>
        </authorList>
    </citation>
    <scope>NUCLEOTIDE SEQUENCE [LARGE SCALE GENOMIC DNA]</scope>
    <source>
        <strain evidence="1 2">TPQG1-4</strain>
    </source>
</reference>
<gene>
    <name evidence="1" type="ORF">FJU31_16490</name>
</gene>
<sequence>MIRMLIIGGQQAARHHIARAIGRRRLICTESVCSVESGLSILEWRRYDLVGTFLLQGLARRLERTYVLRDAHVQLVLFGAECGDEVARIRRQLRQHGLPPPIVVPAEFEAYDESLFWRALAGHMVVPREVVGSQRLAAGSSRASSTLPTA</sequence>
<evidence type="ECO:0000313" key="2">
    <source>
        <dbReference type="Proteomes" id="UP000326367"/>
    </source>
</evidence>
<keyword evidence="2" id="KW-1185">Reference proteome</keyword>
<dbReference type="RefSeq" id="WP_188115520.1">
    <property type="nucleotide sequence ID" value="NZ_VYKI01000028.1"/>
</dbReference>
<accession>A0ABQ6SY00</accession>
<dbReference type="EMBL" id="VYKI01000028">
    <property type="protein sequence ID" value="KAA8994912.1"/>
    <property type="molecule type" value="Genomic_DNA"/>
</dbReference>
<dbReference type="Proteomes" id="UP000326367">
    <property type="component" value="Unassembled WGS sequence"/>
</dbReference>
<organism evidence="1 2">
    <name type="scientific">Stenotrophomonas cyclobalanopsidis</name>
    <dbReference type="NCBI Taxonomy" id="2771362"/>
    <lineage>
        <taxon>Bacteria</taxon>
        <taxon>Pseudomonadati</taxon>
        <taxon>Pseudomonadota</taxon>
        <taxon>Gammaproteobacteria</taxon>
        <taxon>Lysobacterales</taxon>
        <taxon>Lysobacteraceae</taxon>
        <taxon>Stenotrophomonas</taxon>
    </lineage>
</organism>
<name>A0ABQ6SY00_9GAMM</name>
<protein>
    <submittedName>
        <fullName evidence="1">Uncharacterized protein</fullName>
    </submittedName>
</protein>
<proteinExistence type="predicted"/>
<evidence type="ECO:0000313" key="1">
    <source>
        <dbReference type="EMBL" id="KAA8994912.1"/>
    </source>
</evidence>